<dbReference type="AlphaFoldDB" id="A0A4C1Z7L6"/>
<sequence length="233" mass="25850">MPSRGGDNLTRPPEKTNETKRRLGVSRYLVRSCRCQVTELRDGYDEASPAAVSRFRAYAHRRVRTKPEVGRLLMLGLTVGGLSCSVEGMTRVISRQKIIFKGGERERAFVRYHHADVPTLVADRGVVADTDRPVAQPYARMGRPRCAIASVVPPCSGSHYKESVLQQPAHPPTLECVSRSTTVIAVGPLPLHGHDRLIRFEYFTYLDGRGQHDASGARSALAHVLQQGETHWS</sequence>
<dbReference type="Proteomes" id="UP000299102">
    <property type="component" value="Unassembled WGS sequence"/>
</dbReference>
<keyword evidence="3" id="KW-1185">Reference proteome</keyword>
<evidence type="ECO:0000313" key="2">
    <source>
        <dbReference type="EMBL" id="GBP84576.1"/>
    </source>
</evidence>
<proteinExistence type="predicted"/>
<gene>
    <name evidence="2" type="ORF">EVAR_64606_1</name>
</gene>
<name>A0A4C1Z7L6_EUMVA</name>
<accession>A0A4C1Z7L6</accession>
<protein>
    <submittedName>
        <fullName evidence="2">Uncharacterized protein</fullName>
    </submittedName>
</protein>
<organism evidence="2 3">
    <name type="scientific">Eumeta variegata</name>
    <name type="common">Bagworm moth</name>
    <name type="synonym">Eumeta japonica</name>
    <dbReference type="NCBI Taxonomy" id="151549"/>
    <lineage>
        <taxon>Eukaryota</taxon>
        <taxon>Metazoa</taxon>
        <taxon>Ecdysozoa</taxon>
        <taxon>Arthropoda</taxon>
        <taxon>Hexapoda</taxon>
        <taxon>Insecta</taxon>
        <taxon>Pterygota</taxon>
        <taxon>Neoptera</taxon>
        <taxon>Endopterygota</taxon>
        <taxon>Lepidoptera</taxon>
        <taxon>Glossata</taxon>
        <taxon>Ditrysia</taxon>
        <taxon>Tineoidea</taxon>
        <taxon>Psychidae</taxon>
        <taxon>Oiketicinae</taxon>
        <taxon>Eumeta</taxon>
    </lineage>
</organism>
<dbReference type="EMBL" id="BGZK01001688">
    <property type="protein sequence ID" value="GBP84576.1"/>
    <property type="molecule type" value="Genomic_DNA"/>
</dbReference>
<comment type="caution">
    <text evidence="2">The sequence shown here is derived from an EMBL/GenBank/DDBJ whole genome shotgun (WGS) entry which is preliminary data.</text>
</comment>
<feature type="compositionally biased region" description="Basic and acidic residues" evidence="1">
    <location>
        <begin position="12"/>
        <end position="21"/>
    </location>
</feature>
<feature type="region of interest" description="Disordered" evidence="1">
    <location>
        <begin position="1"/>
        <end position="21"/>
    </location>
</feature>
<reference evidence="2 3" key="1">
    <citation type="journal article" date="2019" name="Commun. Biol.">
        <title>The bagworm genome reveals a unique fibroin gene that provides high tensile strength.</title>
        <authorList>
            <person name="Kono N."/>
            <person name="Nakamura H."/>
            <person name="Ohtoshi R."/>
            <person name="Tomita M."/>
            <person name="Numata K."/>
            <person name="Arakawa K."/>
        </authorList>
    </citation>
    <scope>NUCLEOTIDE SEQUENCE [LARGE SCALE GENOMIC DNA]</scope>
</reference>
<evidence type="ECO:0000256" key="1">
    <source>
        <dbReference type="SAM" id="MobiDB-lite"/>
    </source>
</evidence>
<evidence type="ECO:0000313" key="3">
    <source>
        <dbReference type="Proteomes" id="UP000299102"/>
    </source>
</evidence>